<evidence type="ECO:0000313" key="2">
    <source>
        <dbReference type="Proteomes" id="UP000198864"/>
    </source>
</evidence>
<dbReference type="STRING" id="285676.GA0070561_2572"/>
<accession>A0A1C4WCB6</accession>
<protein>
    <submittedName>
        <fullName evidence="1">Uncharacterized protein</fullName>
    </submittedName>
</protein>
<gene>
    <name evidence="1" type="ORF">GA0070561_2572</name>
</gene>
<dbReference type="AlphaFoldDB" id="A0A1C4WCB6"/>
<dbReference type="EMBL" id="FMCR01000002">
    <property type="protein sequence ID" value="SCE93814.1"/>
    <property type="molecule type" value="Genomic_DNA"/>
</dbReference>
<dbReference type="RefSeq" id="WP_141710355.1">
    <property type="nucleotide sequence ID" value="NZ_FMCR01000002.1"/>
</dbReference>
<proteinExistence type="predicted"/>
<organism evidence="1 2">
    <name type="scientific">Micromonospora saelicesensis</name>
    <dbReference type="NCBI Taxonomy" id="285676"/>
    <lineage>
        <taxon>Bacteria</taxon>
        <taxon>Bacillati</taxon>
        <taxon>Actinomycetota</taxon>
        <taxon>Actinomycetes</taxon>
        <taxon>Micromonosporales</taxon>
        <taxon>Micromonosporaceae</taxon>
        <taxon>Micromonospora</taxon>
    </lineage>
</organism>
<evidence type="ECO:0000313" key="1">
    <source>
        <dbReference type="EMBL" id="SCE93814.1"/>
    </source>
</evidence>
<reference evidence="1 2" key="1">
    <citation type="submission" date="2016-06" db="EMBL/GenBank/DDBJ databases">
        <authorList>
            <person name="Kjaerup R.B."/>
            <person name="Dalgaard T.S."/>
            <person name="Juul-Madsen H.R."/>
        </authorList>
    </citation>
    <scope>NUCLEOTIDE SEQUENCE [LARGE SCALE GENOMIC DNA]</scope>
    <source>
        <strain evidence="1 2">DSM 44871</strain>
    </source>
</reference>
<dbReference type="Proteomes" id="UP000198864">
    <property type="component" value="Unassembled WGS sequence"/>
</dbReference>
<name>A0A1C4WCB6_9ACTN</name>
<sequence length="67" mass="7570">MPIDEPASKATELFTAKRVLDAHWARALDRPWRIGGCLECQGRNDCPQLDWAIEVTAEAAALMFQKR</sequence>